<comment type="caution">
    <text evidence="2">The sequence shown here is derived from an EMBL/GenBank/DDBJ whole genome shotgun (WGS) entry which is preliminary data.</text>
</comment>
<evidence type="ECO:0000313" key="3">
    <source>
        <dbReference type="Proteomes" id="UP000299102"/>
    </source>
</evidence>
<sequence>MLRHCTLSAPCVASSAALCPSSASGPVPAAAAGRRALSCISEALRRILIAIARCVCQNPEKYKLENPEFVLIRLRAAELEIAKSDHSPVASQTAREPSKSNWSPSSVDIPNPRGFITALLVLWKRKGYGKVIEMIEKERGDGLPKLSLADRNASAPKVTISAILYHPVNESFGGSLLLHQIPYFYSRDRQRTGDSSEITRFMGGGDHLYRVAIMLTCLSIIL</sequence>
<proteinExistence type="predicted"/>
<dbReference type="AlphaFoldDB" id="A0A4C1SS58"/>
<gene>
    <name evidence="2" type="ORF">EVAR_3333_1</name>
</gene>
<evidence type="ECO:0000313" key="2">
    <source>
        <dbReference type="EMBL" id="GBP04962.1"/>
    </source>
</evidence>
<keyword evidence="3" id="KW-1185">Reference proteome</keyword>
<dbReference type="Proteomes" id="UP000299102">
    <property type="component" value="Unassembled WGS sequence"/>
</dbReference>
<feature type="region of interest" description="Disordered" evidence="1">
    <location>
        <begin position="86"/>
        <end position="106"/>
    </location>
</feature>
<name>A0A4C1SS58_EUMVA</name>
<evidence type="ECO:0000256" key="1">
    <source>
        <dbReference type="SAM" id="MobiDB-lite"/>
    </source>
</evidence>
<accession>A0A4C1SS58</accession>
<reference evidence="2 3" key="1">
    <citation type="journal article" date="2019" name="Commun. Biol.">
        <title>The bagworm genome reveals a unique fibroin gene that provides high tensile strength.</title>
        <authorList>
            <person name="Kono N."/>
            <person name="Nakamura H."/>
            <person name="Ohtoshi R."/>
            <person name="Tomita M."/>
            <person name="Numata K."/>
            <person name="Arakawa K."/>
        </authorList>
    </citation>
    <scope>NUCLEOTIDE SEQUENCE [LARGE SCALE GENOMIC DNA]</scope>
</reference>
<protein>
    <submittedName>
        <fullName evidence="2">Uncharacterized protein</fullName>
    </submittedName>
</protein>
<dbReference type="EMBL" id="BGZK01000016">
    <property type="protein sequence ID" value="GBP04962.1"/>
    <property type="molecule type" value="Genomic_DNA"/>
</dbReference>
<organism evidence="2 3">
    <name type="scientific">Eumeta variegata</name>
    <name type="common">Bagworm moth</name>
    <name type="synonym">Eumeta japonica</name>
    <dbReference type="NCBI Taxonomy" id="151549"/>
    <lineage>
        <taxon>Eukaryota</taxon>
        <taxon>Metazoa</taxon>
        <taxon>Ecdysozoa</taxon>
        <taxon>Arthropoda</taxon>
        <taxon>Hexapoda</taxon>
        <taxon>Insecta</taxon>
        <taxon>Pterygota</taxon>
        <taxon>Neoptera</taxon>
        <taxon>Endopterygota</taxon>
        <taxon>Lepidoptera</taxon>
        <taxon>Glossata</taxon>
        <taxon>Ditrysia</taxon>
        <taxon>Tineoidea</taxon>
        <taxon>Psychidae</taxon>
        <taxon>Oiketicinae</taxon>
        <taxon>Eumeta</taxon>
    </lineage>
</organism>
<feature type="compositionally biased region" description="Polar residues" evidence="1">
    <location>
        <begin position="89"/>
        <end position="106"/>
    </location>
</feature>